<accession>A0ACB8FAR6</accession>
<evidence type="ECO:0000313" key="2">
    <source>
        <dbReference type="Proteomes" id="UP000827872"/>
    </source>
</evidence>
<keyword evidence="2" id="KW-1185">Reference proteome</keyword>
<protein>
    <submittedName>
        <fullName evidence="1">Beta-galactoside alpha-2,6-sialyltransferase 1</fullName>
    </submittedName>
</protein>
<dbReference type="EMBL" id="CM037621">
    <property type="protein sequence ID" value="KAH8002269.1"/>
    <property type="molecule type" value="Genomic_DNA"/>
</dbReference>
<name>A0ACB8FAR6_9SAUR</name>
<gene>
    <name evidence="1" type="primary">ST6GAL1_2</name>
    <name evidence="1" type="ORF">K3G42_021909</name>
</gene>
<evidence type="ECO:0000313" key="1">
    <source>
        <dbReference type="EMBL" id="KAH8002269.1"/>
    </source>
</evidence>
<organism evidence="1 2">
    <name type="scientific">Sphaerodactylus townsendi</name>
    <dbReference type="NCBI Taxonomy" id="933632"/>
    <lineage>
        <taxon>Eukaryota</taxon>
        <taxon>Metazoa</taxon>
        <taxon>Chordata</taxon>
        <taxon>Craniata</taxon>
        <taxon>Vertebrata</taxon>
        <taxon>Euteleostomi</taxon>
        <taxon>Lepidosauria</taxon>
        <taxon>Squamata</taxon>
        <taxon>Bifurcata</taxon>
        <taxon>Gekkota</taxon>
        <taxon>Sphaerodactylidae</taxon>
        <taxon>Sphaerodactylus</taxon>
    </lineage>
</organism>
<dbReference type="Proteomes" id="UP000827872">
    <property type="component" value="Linkage Group LG08"/>
</dbReference>
<reference evidence="1" key="1">
    <citation type="submission" date="2021-08" db="EMBL/GenBank/DDBJ databases">
        <title>The first chromosome-level gecko genome reveals the dynamic sex chromosomes of Neotropical dwarf geckos (Sphaerodactylidae: Sphaerodactylus).</title>
        <authorList>
            <person name="Pinto B.J."/>
            <person name="Keating S.E."/>
            <person name="Gamble T."/>
        </authorList>
    </citation>
    <scope>NUCLEOTIDE SEQUENCE</scope>
    <source>
        <strain evidence="1">TG3544</strain>
    </source>
</reference>
<comment type="caution">
    <text evidence="1">The sequence shown here is derived from an EMBL/GenBank/DDBJ whole genome shotgun (WGS) entry which is preliminary data.</text>
</comment>
<proteinExistence type="predicted"/>
<sequence length="87" mass="10109">MKVGVRAGIVIMMHLCDKVDVYEFIPSKRQTDICHYFQRFFDQACTMGAYHPLLFEKNMVKHLNQGTDEDIYTYGKVTLSGLRNVQC</sequence>